<geneLocation type="plasmid" evidence="1 2">
    <name>unnamed2</name>
</geneLocation>
<evidence type="ECO:0000313" key="2">
    <source>
        <dbReference type="Proteomes" id="UP000479114"/>
    </source>
</evidence>
<accession>A0A6C0PAP1</accession>
<sequence length="283" mass="32229">MALLKRTADQVLRDAMEKIKNNTPITNFKPGAIARALVEAMKDEFPSLYDYAEEVLNMGFLSKAVDQYLDMIGQLFSYPRRIQTIYDEKTGLITQQLIDDKTYRYEISQRVLTAANANYQALRLAALAVPGVDDVVGMEFTHGTGSFSFMIVPSFGFTPADVKANVFKVFQDIKAYGVKRNVMLPREIPMELQVQLVFHESTTASDRDRIRFDCKSALYTYFANFNMGQGFIYNDLVQQIMDADKNILDFTITRFYLNNQPVLLTNQAILNDEMIVAKVIDIL</sequence>
<dbReference type="AlphaFoldDB" id="A0A6C0PAP1"/>
<name>A0A6C0PAP1_9BACL</name>
<proteinExistence type="predicted"/>
<reference evidence="1 2" key="1">
    <citation type="submission" date="2020-02" db="EMBL/GenBank/DDBJ databases">
        <title>Paenibacillus sp. nov., isolated from rhizosphere soil of tomato.</title>
        <authorList>
            <person name="Weon H.-Y."/>
            <person name="Lee S.A."/>
        </authorList>
    </citation>
    <scope>NUCLEOTIDE SEQUENCE [LARGE SCALE GENOMIC DNA]</scope>
    <source>
        <strain evidence="1 2">14171R-81</strain>
        <plasmid evidence="1 2">unnamed2</plasmid>
    </source>
</reference>
<dbReference type="KEGG" id="prz:GZH47_32650"/>
<keyword evidence="2" id="KW-1185">Reference proteome</keyword>
<evidence type="ECO:0008006" key="3">
    <source>
        <dbReference type="Google" id="ProtNLM"/>
    </source>
</evidence>
<evidence type="ECO:0000313" key="1">
    <source>
        <dbReference type="EMBL" id="QHW35650.1"/>
    </source>
</evidence>
<dbReference type="RefSeq" id="WP_162645783.1">
    <property type="nucleotide sequence ID" value="NZ_CP048288.1"/>
</dbReference>
<gene>
    <name evidence="1" type="ORF">GZH47_32650</name>
</gene>
<keyword evidence="1" id="KW-0614">Plasmid</keyword>
<organism evidence="1 2">
    <name type="scientific">Paenibacillus rhizovicinus</name>
    <dbReference type="NCBI Taxonomy" id="2704463"/>
    <lineage>
        <taxon>Bacteria</taxon>
        <taxon>Bacillati</taxon>
        <taxon>Bacillota</taxon>
        <taxon>Bacilli</taxon>
        <taxon>Bacillales</taxon>
        <taxon>Paenibacillaceae</taxon>
        <taxon>Paenibacillus</taxon>
    </lineage>
</organism>
<dbReference type="EMBL" id="CP048288">
    <property type="protein sequence ID" value="QHW35650.1"/>
    <property type="molecule type" value="Genomic_DNA"/>
</dbReference>
<protein>
    <recommendedName>
        <fullName evidence="3">Baseplate protein J-like domain-containing protein</fullName>
    </recommendedName>
</protein>
<dbReference type="Proteomes" id="UP000479114">
    <property type="component" value="Plasmid unnamed2"/>
</dbReference>